<evidence type="ECO:0000256" key="1">
    <source>
        <dbReference type="SAM" id="Phobius"/>
    </source>
</evidence>
<protein>
    <submittedName>
        <fullName evidence="2">Flp pilus assembly protein TadB</fullName>
    </submittedName>
</protein>
<evidence type="ECO:0000313" key="2">
    <source>
        <dbReference type="EMBL" id="VFB00877.1"/>
    </source>
</evidence>
<dbReference type="EMBL" id="LR215973">
    <property type="protein sequence ID" value="VFB00877.1"/>
    <property type="molecule type" value="Genomic_DNA"/>
</dbReference>
<gene>
    <name evidence="2" type="ORF">NCTC10797_04685</name>
</gene>
<dbReference type="Proteomes" id="UP000290439">
    <property type="component" value="Chromosome"/>
</dbReference>
<feature type="transmembrane region" description="Helical" evidence="1">
    <location>
        <begin position="196"/>
        <end position="218"/>
    </location>
</feature>
<keyword evidence="1" id="KW-0812">Transmembrane</keyword>
<proteinExistence type="predicted"/>
<dbReference type="PANTHER" id="PTHR35007">
    <property type="entry name" value="INTEGRAL MEMBRANE PROTEIN-RELATED"/>
    <property type="match status" value="1"/>
</dbReference>
<name>A0A4U8W480_9NOCA</name>
<dbReference type="RefSeq" id="WP_130918601.1">
    <property type="nucleotide sequence ID" value="NZ_LR215973.1"/>
</dbReference>
<keyword evidence="1" id="KW-1133">Transmembrane helix</keyword>
<feature type="transmembrane region" description="Helical" evidence="1">
    <location>
        <begin position="230"/>
        <end position="253"/>
    </location>
</feature>
<dbReference type="AlphaFoldDB" id="A0A4U8W480"/>
<keyword evidence="1" id="KW-0472">Membrane</keyword>
<reference evidence="2 3" key="1">
    <citation type="submission" date="2019-02" db="EMBL/GenBank/DDBJ databases">
        <authorList>
            <consortium name="Pathogen Informatics"/>
        </authorList>
    </citation>
    <scope>NUCLEOTIDE SEQUENCE [LARGE SCALE GENOMIC DNA]</scope>
    <source>
        <strain evidence="2 3">3012STDY6756504</strain>
    </source>
</reference>
<sequence>MIGALACLVLALLLAPVAVSQRRFRELFGTVGKRTTMRRGTLFHLAAPLACACAFLLGIGPLTAAVLLAATLIFRGRRKARDRRHAAECGYLLDALESVIGELRVGAHPSRAAETAAGDAKGIAAQAFAVGAARSRLGGSGADGLCKPESVIAAELDRVAEAWRVAEHHGLALAELLSAARVDLIGRIRFRSRTTAALAGAKATATVLAGLPLLGVGLGQLMGAAPLEVLFTAPAGAILLPLGTALACAGLLWSDEITRRVLL</sequence>
<dbReference type="PANTHER" id="PTHR35007:SF4">
    <property type="entry name" value="CONSERVED TRANSMEMBRANE PROTEIN-RELATED"/>
    <property type="match status" value="1"/>
</dbReference>
<evidence type="ECO:0000313" key="3">
    <source>
        <dbReference type="Proteomes" id="UP000290439"/>
    </source>
</evidence>
<accession>A0A4U8W480</accession>
<organism evidence="2 3">
    <name type="scientific">Nocardia cyriacigeorgica</name>
    <dbReference type="NCBI Taxonomy" id="135487"/>
    <lineage>
        <taxon>Bacteria</taxon>
        <taxon>Bacillati</taxon>
        <taxon>Actinomycetota</taxon>
        <taxon>Actinomycetes</taxon>
        <taxon>Mycobacteriales</taxon>
        <taxon>Nocardiaceae</taxon>
        <taxon>Nocardia</taxon>
    </lineage>
</organism>
<feature type="transmembrane region" description="Helical" evidence="1">
    <location>
        <begin position="44"/>
        <end position="74"/>
    </location>
</feature>